<evidence type="ECO:0000259" key="1">
    <source>
        <dbReference type="SMART" id="SM01321"/>
    </source>
</evidence>
<dbReference type="Gene3D" id="1.10.1750.10">
    <property type="match status" value="1"/>
</dbReference>
<feature type="domain" description="Transposase IS200-like" evidence="1">
    <location>
        <begin position="9"/>
        <end position="123"/>
    </location>
</feature>
<dbReference type="GO" id="GO:0004803">
    <property type="term" value="F:transposase activity"/>
    <property type="evidence" value="ECO:0007669"/>
    <property type="project" value="InterPro"/>
</dbReference>
<dbReference type="PANTHER" id="PTHR34322">
    <property type="entry name" value="TRANSPOSASE, Y1_TNP DOMAIN-CONTAINING"/>
    <property type="match status" value="1"/>
</dbReference>
<keyword evidence="3" id="KW-1185">Reference proteome</keyword>
<dbReference type="EMBL" id="BDJL01000035">
    <property type="protein sequence ID" value="GAV25172.1"/>
    <property type="molecule type" value="Genomic_DNA"/>
</dbReference>
<dbReference type="RefSeq" id="WP_075865334.1">
    <property type="nucleotide sequence ID" value="NZ_BDJL01000035.1"/>
</dbReference>
<comment type="caution">
    <text evidence="2">The sequence shown here is derived from an EMBL/GenBank/DDBJ whole genome shotgun (WGS) entry which is preliminary data.</text>
</comment>
<dbReference type="Gene3D" id="3.30.70.1290">
    <property type="entry name" value="Transposase IS200-like"/>
    <property type="match status" value="1"/>
</dbReference>
<dbReference type="STRING" id="661089.ciss_11050"/>
<evidence type="ECO:0000313" key="2">
    <source>
        <dbReference type="EMBL" id="GAV25172.1"/>
    </source>
</evidence>
<evidence type="ECO:0000313" key="3">
    <source>
        <dbReference type="Proteomes" id="UP000187338"/>
    </source>
</evidence>
<organism evidence="2 3">
    <name type="scientific">Carboxydothermus islandicus</name>
    <dbReference type="NCBI Taxonomy" id="661089"/>
    <lineage>
        <taxon>Bacteria</taxon>
        <taxon>Bacillati</taxon>
        <taxon>Bacillota</taxon>
        <taxon>Clostridia</taxon>
        <taxon>Thermoanaerobacterales</taxon>
        <taxon>Thermoanaerobacteraceae</taxon>
        <taxon>Carboxydothermus</taxon>
    </lineage>
</organism>
<dbReference type="SMART" id="SM01321">
    <property type="entry name" value="Y1_Tnp"/>
    <property type="match status" value="1"/>
</dbReference>
<dbReference type="AlphaFoldDB" id="A0A1L8D1X4"/>
<accession>A0A1L8D1X4</accession>
<dbReference type="OrthoDB" id="1724952at2"/>
<dbReference type="GO" id="GO:0006313">
    <property type="term" value="P:DNA transposition"/>
    <property type="evidence" value="ECO:0007669"/>
    <property type="project" value="InterPro"/>
</dbReference>
<dbReference type="Proteomes" id="UP000187338">
    <property type="component" value="Unassembled WGS sequence"/>
</dbReference>
<reference evidence="3" key="1">
    <citation type="submission" date="2016-12" db="EMBL/GenBank/DDBJ databases">
        <title>Draft Genome Sequences od Carboxydothermus pertinax and islandicus, Hydrogenogenic Carboxydotrophic Bacteria.</title>
        <authorList>
            <person name="Fukuyama Y."/>
            <person name="Ohmae K."/>
            <person name="Yoneda Y."/>
            <person name="Yoshida T."/>
            <person name="Sako Y."/>
        </authorList>
    </citation>
    <scope>NUCLEOTIDE SEQUENCE [LARGE SCALE GENOMIC DNA]</scope>
    <source>
        <strain evidence="3">SET</strain>
    </source>
</reference>
<protein>
    <submittedName>
        <fullName evidence="2">Transposase</fullName>
    </submittedName>
</protein>
<dbReference type="Pfam" id="PF01797">
    <property type="entry name" value="Y1_Tnp"/>
    <property type="match status" value="1"/>
</dbReference>
<dbReference type="GO" id="GO:0043565">
    <property type="term" value="F:sequence-specific DNA binding"/>
    <property type="evidence" value="ECO:0007669"/>
    <property type="project" value="InterPro"/>
</dbReference>
<dbReference type="PANTHER" id="PTHR34322:SF2">
    <property type="entry name" value="TRANSPOSASE IS200-LIKE DOMAIN-CONTAINING PROTEIN"/>
    <property type="match status" value="1"/>
</dbReference>
<dbReference type="SUPFAM" id="SSF143422">
    <property type="entry name" value="Transposase IS200-like"/>
    <property type="match status" value="1"/>
</dbReference>
<gene>
    <name evidence="2" type="ORF">ciss_11050</name>
</gene>
<name>A0A1L8D1X4_9THEO</name>
<dbReference type="InterPro" id="IPR036515">
    <property type="entry name" value="Transposase_17_sf"/>
</dbReference>
<dbReference type="InterPro" id="IPR010921">
    <property type="entry name" value="Trp_repressor/repl_initiator"/>
</dbReference>
<proteinExistence type="predicted"/>
<sequence length="269" mass="32181">MPRASRYFEPEGIYHIIVRGNKKEAIFCREQDYLIFFNLFQKKWEEHPLKVYAFALMGNHFHLLVEAFDEPLANFFQPFLTSYAIYFNKTYEQVGHVFQDRYKSFLVGTEKYLKEVFRYINLNPLRAGIVKNLSDYKWCSHYYFLHPKEAPVFLDTFIFNLFGRTHQERVRYYTLYLEEVYGEMEAENLEPEDSINLFNLNYLAREVCQEYGISFNELKNGKRNFNVIAAQMEFAKRAKEQFSINYTEIAKYLGKSYAGLIKNLGQVRK</sequence>
<dbReference type="InterPro" id="IPR002686">
    <property type="entry name" value="Transposase_17"/>
</dbReference>
<dbReference type="SUPFAM" id="SSF48295">
    <property type="entry name" value="TrpR-like"/>
    <property type="match status" value="1"/>
</dbReference>